<proteinExistence type="predicted"/>
<comment type="caution">
    <text evidence="1">The sequence shown here is derived from an EMBL/GenBank/DDBJ whole genome shotgun (WGS) entry which is preliminary data.</text>
</comment>
<organism evidence="1 2">
    <name type="scientific">Variovorax ginsengisoli</name>
    <dbReference type="NCBI Taxonomy" id="363844"/>
    <lineage>
        <taxon>Bacteria</taxon>
        <taxon>Pseudomonadati</taxon>
        <taxon>Pseudomonadota</taxon>
        <taxon>Betaproteobacteria</taxon>
        <taxon>Burkholderiales</taxon>
        <taxon>Comamonadaceae</taxon>
        <taxon>Variovorax</taxon>
    </lineage>
</organism>
<dbReference type="RefSeq" id="WP_307692115.1">
    <property type="nucleotide sequence ID" value="NZ_JAUSRO010000018.1"/>
</dbReference>
<evidence type="ECO:0000313" key="1">
    <source>
        <dbReference type="EMBL" id="MDP9902363.1"/>
    </source>
</evidence>
<protein>
    <recommendedName>
        <fullName evidence="3">DUF2513 domain-containing protein</fullName>
    </recommendedName>
</protein>
<evidence type="ECO:0000313" key="2">
    <source>
        <dbReference type="Proteomes" id="UP001226867"/>
    </source>
</evidence>
<accession>A0ABT9SDD2</accession>
<dbReference type="EMBL" id="JAUSRO010000018">
    <property type="protein sequence ID" value="MDP9902363.1"/>
    <property type="molecule type" value="Genomic_DNA"/>
</dbReference>
<sequence>MKRDWDLLREQLLAIEEDKDFKTVILGEIADEPRWLDGQPEVDYIQIMTKYQKAESRIFGHLEMLVDNGYVEGLFLSRSAGGSSFSYGLADPRLTMAGHDLLDTMRSAPLWEKIKTTAKTKGVELTFDTIKGLAGFALKSLLSG</sequence>
<gene>
    <name evidence="1" type="ORF">J2W36_004640</name>
</gene>
<dbReference type="Pfam" id="PF10711">
    <property type="entry name" value="DUF2513"/>
    <property type="match status" value="1"/>
</dbReference>
<dbReference type="Proteomes" id="UP001226867">
    <property type="component" value="Unassembled WGS sequence"/>
</dbReference>
<reference evidence="1 2" key="1">
    <citation type="submission" date="2023-07" db="EMBL/GenBank/DDBJ databases">
        <title>Sorghum-associated microbial communities from plants grown in Nebraska, USA.</title>
        <authorList>
            <person name="Schachtman D."/>
        </authorList>
    </citation>
    <scope>NUCLEOTIDE SEQUENCE [LARGE SCALE GENOMIC DNA]</scope>
    <source>
        <strain evidence="1 2">DS1607</strain>
    </source>
</reference>
<dbReference type="InterPro" id="IPR019650">
    <property type="entry name" value="DUF2513"/>
</dbReference>
<keyword evidence="2" id="KW-1185">Reference proteome</keyword>
<name>A0ABT9SDD2_9BURK</name>
<evidence type="ECO:0008006" key="3">
    <source>
        <dbReference type="Google" id="ProtNLM"/>
    </source>
</evidence>